<protein>
    <recommendedName>
        <fullName evidence="5">MSHA biogenesis protein MshJ</fullName>
    </recommendedName>
</protein>
<keyword evidence="4" id="KW-1185">Reference proteome</keyword>
<evidence type="ECO:0000313" key="3">
    <source>
        <dbReference type="EMBL" id="GGY67853.1"/>
    </source>
</evidence>
<dbReference type="RefSeq" id="WP_189416450.1">
    <property type="nucleotide sequence ID" value="NZ_BMYZ01000001.1"/>
</dbReference>
<dbReference type="Gene3D" id="3.30.70.60">
    <property type="match status" value="1"/>
</dbReference>
<dbReference type="EMBL" id="BMYZ01000001">
    <property type="protein sequence ID" value="GGY67853.1"/>
    <property type="molecule type" value="Genomic_DNA"/>
</dbReference>
<dbReference type="InterPro" id="IPR014717">
    <property type="entry name" value="Transl_elong_EF1B/ribsomal_bS6"/>
</dbReference>
<gene>
    <name evidence="3" type="ORF">GCM10011613_10080</name>
</gene>
<feature type="transmembrane region" description="Helical" evidence="2">
    <location>
        <begin position="26"/>
        <end position="44"/>
    </location>
</feature>
<proteinExistence type="predicted"/>
<keyword evidence="2" id="KW-1133">Transmembrane helix</keyword>
<sequence length="235" mass="26829">MFESLKLDFLVKIQEMIDARIMRERVLILLSILAFIFMLWNFVIQSSIDKKTQEAKENLATLATQRTALQTQIAATTQSLLNDPDKQKKEQIEQLQTDIKGVETQLQTVSQNLIKAEQLPQALQEVLQKTERLTLLEVKTLPAHELQFVELSPAAPQANEQPASGPEPTAGVFQHAVEIRVSGSYSQILHFLIELERLPWRFYWQSLDYSVDKYPNAEVTLRVYTLSSEEGLFGV</sequence>
<dbReference type="Proteomes" id="UP000619761">
    <property type="component" value="Unassembled WGS sequence"/>
</dbReference>
<organism evidence="3 4">
    <name type="scientific">Cellvibrio zantedeschiae</name>
    <dbReference type="NCBI Taxonomy" id="1237077"/>
    <lineage>
        <taxon>Bacteria</taxon>
        <taxon>Pseudomonadati</taxon>
        <taxon>Pseudomonadota</taxon>
        <taxon>Gammaproteobacteria</taxon>
        <taxon>Cellvibrionales</taxon>
        <taxon>Cellvibrionaceae</taxon>
        <taxon>Cellvibrio</taxon>
    </lineage>
</organism>
<evidence type="ECO:0000256" key="1">
    <source>
        <dbReference type="SAM" id="Coils"/>
    </source>
</evidence>
<evidence type="ECO:0000313" key="4">
    <source>
        <dbReference type="Proteomes" id="UP000619761"/>
    </source>
</evidence>
<keyword evidence="1" id="KW-0175">Coiled coil</keyword>
<evidence type="ECO:0000256" key="2">
    <source>
        <dbReference type="SAM" id="Phobius"/>
    </source>
</evidence>
<comment type="caution">
    <text evidence="3">The sequence shown here is derived from an EMBL/GenBank/DDBJ whole genome shotgun (WGS) entry which is preliminary data.</text>
</comment>
<accession>A0ABQ3AU44</accession>
<feature type="coiled-coil region" evidence="1">
    <location>
        <begin position="52"/>
        <end position="119"/>
    </location>
</feature>
<reference evidence="4" key="1">
    <citation type="journal article" date="2019" name="Int. J. Syst. Evol. Microbiol.">
        <title>The Global Catalogue of Microorganisms (GCM) 10K type strain sequencing project: providing services to taxonomists for standard genome sequencing and annotation.</title>
        <authorList>
            <consortium name="The Broad Institute Genomics Platform"/>
            <consortium name="The Broad Institute Genome Sequencing Center for Infectious Disease"/>
            <person name="Wu L."/>
            <person name="Ma J."/>
        </authorList>
    </citation>
    <scope>NUCLEOTIDE SEQUENCE [LARGE SCALE GENOMIC DNA]</scope>
    <source>
        <strain evidence="4">KCTC 32239</strain>
    </source>
</reference>
<name>A0ABQ3AU44_9GAMM</name>
<keyword evidence="2" id="KW-0812">Transmembrane</keyword>
<keyword evidence="2" id="KW-0472">Membrane</keyword>
<evidence type="ECO:0008006" key="5">
    <source>
        <dbReference type="Google" id="ProtNLM"/>
    </source>
</evidence>